<gene>
    <name evidence="7" type="ORF">JCM21531_1126</name>
</gene>
<keyword evidence="1 3" id="KW-0807">Transducer</keyword>
<evidence type="ECO:0000256" key="3">
    <source>
        <dbReference type="PROSITE-ProRule" id="PRU00284"/>
    </source>
</evidence>
<reference evidence="7" key="1">
    <citation type="journal article" date="2014" name="Genome Announc.">
        <title>Draft Genome Sequence of Clostridium straminisolvens Strain JCM 21531T, Isolated from a Cellulose-Degrading Bacterial Community.</title>
        <authorList>
            <person name="Yuki M."/>
            <person name="Oshima K."/>
            <person name="Suda W."/>
            <person name="Sakamoto M."/>
            <person name="Kitamura K."/>
            <person name="Iida T."/>
            <person name="Hattori M."/>
            <person name="Ohkuma M."/>
        </authorList>
    </citation>
    <scope>NUCLEOTIDE SEQUENCE [LARGE SCALE GENOMIC DNA]</scope>
    <source>
        <strain evidence="7">JCM 21531</strain>
    </source>
</reference>
<evidence type="ECO:0000313" key="7">
    <source>
        <dbReference type="EMBL" id="GAE87730.1"/>
    </source>
</evidence>
<comment type="caution">
    <text evidence="7">The sequence shown here is derived from an EMBL/GenBank/DDBJ whole genome shotgun (WGS) entry which is preliminary data.</text>
</comment>
<dbReference type="GO" id="GO:0007165">
    <property type="term" value="P:signal transduction"/>
    <property type="evidence" value="ECO:0007669"/>
    <property type="project" value="UniProtKB-KW"/>
</dbReference>
<dbReference type="SMART" id="SM00283">
    <property type="entry name" value="MA"/>
    <property type="match status" value="1"/>
</dbReference>
<dbReference type="STRING" id="1294263.JCM21531_1126"/>
<dbReference type="PROSITE" id="PS50885">
    <property type="entry name" value="HAMP"/>
    <property type="match status" value="1"/>
</dbReference>
<protein>
    <submittedName>
        <fullName evidence="7">Methyl-accepting chemotaxis sensory transducer</fullName>
    </submittedName>
</protein>
<accession>W4V2M7</accession>
<feature type="transmembrane region" description="Helical" evidence="4">
    <location>
        <begin position="327"/>
        <end position="351"/>
    </location>
</feature>
<evidence type="ECO:0000256" key="2">
    <source>
        <dbReference type="ARBA" id="ARBA00029447"/>
    </source>
</evidence>
<dbReference type="GO" id="GO:0016020">
    <property type="term" value="C:membrane"/>
    <property type="evidence" value="ECO:0007669"/>
    <property type="project" value="InterPro"/>
</dbReference>
<keyword evidence="8" id="KW-1185">Reference proteome</keyword>
<organism evidence="7 8">
    <name type="scientific">Acetivibrio straminisolvens JCM 21531</name>
    <dbReference type="NCBI Taxonomy" id="1294263"/>
    <lineage>
        <taxon>Bacteria</taxon>
        <taxon>Bacillati</taxon>
        <taxon>Bacillota</taxon>
        <taxon>Clostridia</taxon>
        <taxon>Eubacteriales</taxon>
        <taxon>Oscillospiraceae</taxon>
        <taxon>Acetivibrio</taxon>
    </lineage>
</organism>
<keyword evidence="4" id="KW-1133">Transmembrane helix</keyword>
<dbReference type="PANTHER" id="PTHR32089">
    <property type="entry name" value="METHYL-ACCEPTING CHEMOTAXIS PROTEIN MCPB"/>
    <property type="match status" value="1"/>
</dbReference>
<sequence length="707" mass="78290">MKPEKIRNHIMNKMRKYKFPETRSVSNSKKQDSNNSFVPDEKNDIRRFKILESLGKLTDFKSLKTKLLLLNAITISFVIVAIMAYMVYVSKSNAKEDMENSLKNQSIAAEIILNNKISNIENINANIARNSAFKMLIQMDLKQQLNQNLQEYMNKYPEINDIIVYKGDTEIYRANENSDVKIDSTIKQRNGFIQGEHINIFSMEDIVDSNSETIGTIVLLHDITVDNNLIREISTTLEANAFLYEGNKLTAMSDANGNAYDNNEDVTIDLESISKGNEFLDDTQRMFGENYYLYCKEIKDYQGKTLGVLSVGVTDGSLNRLVNEITFNMIAIGLLSLAIGLFFAWVISVVISTPIKHLVKNVELVQKGDLTVSSDYKSNDEVGVLSNAFYEMVDTLRGILTDINTKSLLLAGSTEEINNSCSISVDTFESISVAAQDIAQGANEQVESVDEAKMQIEVILNDMARMADLLVEAKEISQNAGESASVGDNLVTEALNQMDNINNSILNSNKCLKDLGHESDSIFKIIKVISDIASQTHLLAMNATIEAAKAGEAGKGFSVIASEIRKLALKSKDSTVEINKIISDIKAYINKTIDIADATITQSEKGISVVSNAKNTFNTINNNTKDIIEKVNELVVATERVVSNSKLFTKSFYQTMGVAESTSASIEEIAASLETQTDTMDKITNSSSLLAQSAKEMHELVGKFKIN</sequence>
<feature type="domain" description="Methyl-accepting transducer" evidence="5">
    <location>
        <begin position="420"/>
        <end position="670"/>
    </location>
</feature>
<proteinExistence type="inferred from homology"/>
<dbReference type="OrthoDB" id="369336at2"/>
<evidence type="ECO:0000256" key="1">
    <source>
        <dbReference type="ARBA" id="ARBA00023224"/>
    </source>
</evidence>
<dbReference type="CDD" id="cd06225">
    <property type="entry name" value="HAMP"/>
    <property type="match status" value="1"/>
</dbReference>
<dbReference type="PROSITE" id="PS50111">
    <property type="entry name" value="CHEMOTAXIS_TRANSDUC_2"/>
    <property type="match status" value="1"/>
</dbReference>
<evidence type="ECO:0000259" key="5">
    <source>
        <dbReference type="PROSITE" id="PS50111"/>
    </source>
</evidence>
<dbReference type="Pfam" id="PF00672">
    <property type="entry name" value="HAMP"/>
    <property type="match status" value="1"/>
</dbReference>
<dbReference type="PANTHER" id="PTHR32089:SF112">
    <property type="entry name" value="LYSOZYME-LIKE PROTEIN-RELATED"/>
    <property type="match status" value="1"/>
</dbReference>
<evidence type="ECO:0000256" key="4">
    <source>
        <dbReference type="SAM" id="Phobius"/>
    </source>
</evidence>
<feature type="transmembrane region" description="Helical" evidence="4">
    <location>
        <begin position="67"/>
        <end position="88"/>
    </location>
</feature>
<dbReference type="SUPFAM" id="SSF58104">
    <property type="entry name" value="Methyl-accepting chemotaxis protein (MCP) signaling domain"/>
    <property type="match status" value="1"/>
</dbReference>
<dbReference type="Pfam" id="PF00015">
    <property type="entry name" value="MCPsignal"/>
    <property type="match status" value="1"/>
</dbReference>
<name>W4V2M7_9FIRM</name>
<dbReference type="InterPro" id="IPR004089">
    <property type="entry name" value="MCPsignal_dom"/>
</dbReference>
<comment type="similarity">
    <text evidence="2">Belongs to the methyl-accepting chemotaxis (MCP) protein family.</text>
</comment>
<keyword evidence="4" id="KW-0812">Transmembrane</keyword>
<feature type="domain" description="HAMP" evidence="6">
    <location>
        <begin position="349"/>
        <end position="401"/>
    </location>
</feature>
<dbReference type="InterPro" id="IPR003660">
    <property type="entry name" value="HAMP_dom"/>
</dbReference>
<dbReference type="AlphaFoldDB" id="W4V2M7"/>
<evidence type="ECO:0000313" key="8">
    <source>
        <dbReference type="Proteomes" id="UP000019109"/>
    </source>
</evidence>
<dbReference type="SMART" id="SM00304">
    <property type="entry name" value="HAMP"/>
    <property type="match status" value="1"/>
</dbReference>
<evidence type="ECO:0000259" key="6">
    <source>
        <dbReference type="PROSITE" id="PS50885"/>
    </source>
</evidence>
<keyword evidence="4" id="KW-0472">Membrane</keyword>
<dbReference type="EMBL" id="BAVR01000009">
    <property type="protein sequence ID" value="GAE87730.1"/>
    <property type="molecule type" value="Genomic_DNA"/>
</dbReference>
<dbReference type="Proteomes" id="UP000019109">
    <property type="component" value="Unassembled WGS sequence"/>
</dbReference>
<dbReference type="Gene3D" id="1.10.287.950">
    <property type="entry name" value="Methyl-accepting chemotaxis protein"/>
    <property type="match status" value="1"/>
</dbReference>
<dbReference type="Gene3D" id="6.10.340.10">
    <property type="match status" value="1"/>
</dbReference>